<dbReference type="Gene3D" id="3.40.960.10">
    <property type="entry name" value="VSR Endonuclease"/>
    <property type="match status" value="1"/>
</dbReference>
<protein>
    <recommendedName>
        <fullName evidence="1">Restriction endonuclease type II-like domain-containing protein</fullName>
    </recommendedName>
</protein>
<dbReference type="AlphaFoldDB" id="A0A1G2MF71"/>
<feature type="domain" description="Restriction endonuclease type II-like" evidence="1">
    <location>
        <begin position="173"/>
        <end position="242"/>
    </location>
</feature>
<dbReference type="Proteomes" id="UP000178121">
    <property type="component" value="Unassembled WGS sequence"/>
</dbReference>
<evidence type="ECO:0000259" key="1">
    <source>
        <dbReference type="Pfam" id="PF18741"/>
    </source>
</evidence>
<comment type="caution">
    <text evidence="2">The sequence shown here is derived from an EMBL/GenBank/DDBJ whole genome shotgun (WGS) entry which is preliminary data.</text>
</comment>
<dbReference type="Pfam" id="PF18741">
    <property type="entry name" value="MTES_1575"/>
    <property type="match status" value="1"/>
</dbReference>
<evidence type="ECO:0000313" key="3">
    <source>
        <dbReference type="Proteomes" id="UP000178121"/>
    </source>
</evidence>
<dbReference type="EMBL" id="MHRI01000003">
    <property type="protein sequence ID" value="OHA21809.1"/>
    <property type="molecule type" value="Genomic_DNA"/>
</dbReference>
<proteinExistence type="predicted"/>
<sequence>MKTVLVGVLKSRADLTILLKEKWYRIPLRFLPKRLFTHIAFYQPLSLGRKGKRIEYYARVAKREIKKRIELLPRESLHLRAYHDYLKCSFRKVEKLERPIRNTIPRRVSFGFTDLKTLRSAKDILELYHVAPTEQIIEQELQRRNISVTSQYRLSLNSSFPKGGGESSSRRIFRLDLAVFCKNGNLAIECDNRKAHASKRQKLWDTQKDTALKRSGWRVIRLTERDILEDLDTCISRIRTHIRSFGGTS</sequence>
<name>A0A1G2MF71_9BACT</name>
<evidence type="ECO:0000313" key="2">
    <source>
        <dbReference type="EMBL" id="OHA21809.1"/>
    </source>
</evidence>
<organism evidence="2 3">
    <name type="scientific">Candidatus Taylorbacteria bacterium RIFCSPHIGHO2_01_FULL_51_15</name>
    <dbReference type="NCBI Taxonomy" id="1802304"/>
    <lineage>
        <taxon>Bacteria</taxon>
        <taxon>Candidatus Tayloriibacteriota</taxon>
    </lineage>
</organism>
<dbReference type="InterPro" id="IPR049468">
    <property type="entry name" value="Restrct_endonuc-II-like_dom"/>
</dbReference>
<gene>
    <name evidence="2" type="ORF">A2849_02660</name>
</gene>
<accession>A0A1G2MF71</accession>
<reference evidence="2 3" key="1">
    <citation type="journal article" date="2016" name="Nat. Commun.">
        <title>Thousands of microbial genomes shed light on interconnected biogeochemical processes in an aquifer system.</title>
        <authorList>
            <person name="Anantharaman K."/>
            <person name="Brown C.T."/>
            <person name="Hug L.A."/>
            <person name="Sharon I."/>
            <person name="Castelle C.J."/>
            <person name="Probst A.J."/>
            <person name="Thomas B.C."/>
            <person name="Singh A."/>
            <person name="Wilkins M.J."/>
            <person name="Karaoz U."/>
            <person name="Brodie E.L."/>
            <person name="Williams K.H."/>
            <person name="Hubbard S.S."/>
            <person name="Banfield J.F."/>
        </authorList>
    </citation>
    <scope>NUCLEOTIDE SEQUENCE [LARGE SCALE GENOMIC DNA]</scope>
</reference>